<dbReference type="CDD" id="cd01895">
    <property type="entry name" value="EngA2"/>
    <property type="match status" value="1"/>
</dbReference>
<evidence type="ECO:0000313" key="12">
    <source>
        <dbReference type="Proteomes" id="UP000500686"/>
    </source>
</evidence>
<dbReference type="AlphaFoldDB" id="A0A6M4JBS2"/>
<feature type="binding site" evidence="8">
    <location>
        <begin position="119"/>
        <end position="122"/>
    </location>
    <ligand>
        <name>GTP</name>
        <dbReference type="ChEBI" id="CHEBI:37565"/>
        <label>1</label>
    </ligand>
</feature>
<dbReference type="PIRSF" id="PIRSF006485">
    <property type="entry name" value="GTP-binding_EngA"/>
    <property type="match status" value="1"/>
</dbReference>
<dbReference type="HAMAP" id="MF_00195">
    <property type="entry name" value="GTPase_Der"/>
    <property type="match status" value="1"/>
</dbReference>
<comment type="function">
    <text evidence="8 10">GTPase that plays an essential role in the late steps of ribosome biogenesis.</text>
</comment>
<feature type="binding site" evidence="8">
    <location>
        <begin position="290"/>
        <end position="293"/>
    </location>
    <ligand>
        <name>GTP</name>
        <dbReference type="ChEBI" id="CHEBI:37565"/>
        <label>2</label>
    </ligand>
</feature>
<dbReference type="GO" id="GO:0043022">
    <property type="term" value="F:ribosome binding"/>
    <property type="evidence" value="ECO:0007669"/>
    <property type="project" value="TreeGrafter"/>
</dbReference>
<dbReference type="CDD" id="cd01894">
    <property type="entry name" value="EngA1"/>
    <property type="match status" value="1"/>
</dbReference>
<dbReference type="InterPro" id="IPR006073">
    <property type="entry name" value="GTP-bd"/>
</dbReference>
<dbReference type="GO" id="GO:0042254">
    <property type="term" value="P:ribosome biogenesis"/>
    <property type="evidence" value="ECO:0007669"/>
    <property type="project" value="UniProtKB-KW"/>
</dbReference>
<dbReference type="KEGG" id="mmir:HLA87_01490"/>
<dbReference type="InterPro" id="IPR032859">
    <property type="entry name" value="KH_dom-like"/>
</dbReference>
<feature type="binding site" evidence="8">
    <location>
        <begin position="178"/>
        <end position="185"/>
    </location>
    <ligand>
        <name>GTP</name>
        <dbReference type="ChEBI" id="CHEBI:37565"/>
        <label>2</label>
    </ligand>
</feature>
<accession>A0A6M4JBS2</accession>
<gene>
    <name evidence="8 11" type="primary">der</name>
    <name evidence="11" type="ORF">HLA87_01490</name>
</gene>
<evidence type="ECO:0000256" key="1">
    <source>
        <dbReference type="ARBA" id="ARBA00008279"/>
    </source>
</evidence>
<dbReference type="InterPro" id="IPR015946">
    <property type="entry name" value="KH_dom-like_a/b"/>
</dbReference>
<keyword evidence="5 8" id="KW-0547">Nucleotide-binding</keyword>
<organism evidence="11 12">
    <name type="scientific">Mycoplasma miroungigenitalium</name>
    <dbReference type="NCBI Taxonomy" id="754515"/>
    <lineage>
        <taxon>Bacteria</taxon>
        <taxon>Bacillati</taxon>
        <taxon>Mycoplasmatota</taxon>
        <taxon>Mollicutes</taxon>
        <taxon>Mycoplasmataceae</taxon>
        <taxon>Mycoplasma</taxon>
    </lineage>
</organism>
<dbReference type="Pfam" id="PF14714">
    <property type="entry name" value="KH_dom-like"/>
    <property type="match status" value="1"/>
</dbReference>
<keyword evidence="4 10" id="KW-0677">Repeat</keyword>
<evidence type="ECO:0000256" key="3">
    <source>
        <dbReference type="ARBA" id="ARBA00022517"/>
    </source>
</evidence>
<comment type="similarity">
    <text evidence="1 8 9 10">Belongs to the TRAFAC class TrmE-Era-EngA-EngB-Septin-like GTPase superfamily. EngA (Der) GTPase family.</text>
</comment>
<dbReference type="InterPro" id="IPR005225">
    <property type="entry name" value="Small_GTP-bd"/>
</dbReference>
<evidence type="ECO:0000256" key="4">
    <source>
        <dbReference type="ARBA" id="ARBA00022737"/>
    </source>
</evidence>
<protein>
    <recommendedName>
        <fullName evidence="2 8">GTPase Der</fullName>
    </recommendedName>
    <alternativeName>
        <fullName evidence="7 8">GTP-binding protein EngA</fullName>
    </alternativeName>
</protein>
<name>A0A6M4JBS2_9MOLU</name>
<dbReference type="Gene3D" id="3.30.300.20">
    <property type="match status" value="1"/>
</dbReference>
<dbReference type="SUPFAM" id="SSF52540">
    <property type="entry name" value="P-loop containing nucleoside triphosphate hydrolases"/>
    <property type="match status" value="2"/>
</dbReference>
<proteinExistence type="inferred from homology"/>
<dbReference type="Pfam" id="PF01926">
    <property type="entry name" value="MMR_HSR1"/>
    <property type="match status" value="2"/>
</dbReference>
<evidence type="ECO:0000256" key="6">
    <source>
        <dbReference type="ARBA" id="ARBA00023134"/>
    </source>
</evidence>
<comment type="subunit">
    <text evidence="8">Associates with the 50S ribosomal subunit.</text>
</comment>
<keyword evidence="12" id="KW-1185">Reference proteome</keyword>
<keyword evidence="6 8" id="KW-0342">GTP-binding</keyword>
<dbReference type="GO" id="GO:0005525">
    <property type="term" value="F:GTP binding"/>
    <property type="evidence" value="ECO:0007669"/>
    <property type="project" value="UniProtKB-UniRule"/>
</dbReference>
<dbReference type="NCBIfam" id="TIGR00231">
    <property type="entry name" value="small_GTP"/>
    <property type="match status" value="2"/>
</dbReference>
<dbReference type="FunFam" id="3.40.50.300:FF:000057">
    <property type="entry name" value="GTPase Der"/>
    <property type="match status" value="1"/>
</dbReference>
<feature type="binding site" evidence="8">
    <location>
        <begin position="57"/>
        <end position="61"/>
    </location>
    <ligand>
        <name>GTP</name>
        <dbReference type="ChEBI" id="CHEBI:37565"/>
        <label>1</label>
    </ligand>
</feature>
<evidence type="ECO:0000313" key="11">
    <source>
        <dbReference type="EMBL" id="QJR43456.1"/>
    </source>
</evidence>
<evidence type="ECO:0000256" key="5">
    <source>
        <dbReference type="ARBA" id="ARBA00022741"/>
    </source>
</evidence>
<dbReference type="InterPro" id="IPR027417">
    <property type="entry name" value="P-loop_NTPase"/>
</dbReference>
<feature type="binding site" evidence="8">
    <location>
        <begin position="10"/>
        <end position="17"/>
    </location>
    <ligand>
        <name>GTP</name>
        <dbReference type="ChEBI" id="CHEBI:37565"/>
        <label>1</label>
    </ligand>
</feature>
<dbReference type="PANTHER" id="PTHR43834">
    <property type="entry name" value="GTPASE DER"/>
    <property type="match status" value="1"/>
</dbReference>
<evidence type="ECO:0000256" key="10">
    <source>
        <dbReference type="RuleBase" id="RU004481"/>
    </source>
</evidence>
<reference evidence="11 12" key="1">
    <citation type="submission" date="2020-05" db="EMBL/GenBank/DDBJ databases">
        <title>Novel Mycoplasma species detected in Mirounga angustirostris (northern elephant seal) from the USA.</title>
        <authorList>
            <person name="Volokhov D.V."/>
        </authorList>
    </citation>
    <scope>NUCLEOTIDE SEQUENCE [LARGE SCALE GENOMIC DNA]</scope>
    <source>
        <strain evidence="11 12">Mirounga ES2806-GEN</strain>
    </source>
</reference>
<evidence type="ECO:0000256" key="8">
    <source>
        <dbReference type="HAMAP-Rule" id="MF_00195"/>
    </source>
</evidence>
<dbReference type="InterPro" id="IPR016484">
    <property type="entry name" value="GTPase_Der"/>
</dbReference>
<dbReference type="PROSITE" id="PS51712">
    <property type="entry name" value="G_ENGA"/>
    <property type="match status" value="2"/>
</dbReference>
<evidence type="ECO:0000256" key="2">
    <source>
        <dbReference type="ARBA" id="ARBA00020953"/>
    </source>
</evidence>
<evidence type="ECO:0000256" key="7">
    <source>
        <dbReference type="ARBA" id="ARBA00032345"/>
    </source>
</evidence>
<dbReference type="Gene3D" id="3.40.50.300">
    <property type="entry name" value="P-loop containing nucleotide triphosphate hydrolases"/>
    <property type="match status" value="2"/>
</dbReference>
<dbReference type="Proteomes" id="UP000500686">
    <property type="component" value="Chromosome"/>
</dbReference>
<feature type="binding site" evidence="8">
    <location>
        <begin position="225"/>
        <end position="229"/>
    </location>
    <ligand>
        <name>GTP</name>
        <dbReference type="ChEBI" id="CHEBI:37565"/>
        <label>2</label>
    </ligand>
</feature>
<keyword evidence="3 8" id="KW-0690">Ribosome biogenesis</keyword>
<dbReference type="PRINTS" id="PR00326">
    <property type="entry name" value="GTP1OBG"/>
</dbReference>
<evidence type="ECO:0000256" key="9">
    <source>
        <dbReference type="PROSITE-ProRule" id="PRU01049"/>
    </source>
</evidence>
<dbReference type="PANTHER" id="PTHR43834:SF6">
    <property type="entry name" value="GTPASE DER"/>
    <property type="match status" value="1"/>
</dbReference>
<dbReference type="InterPro" id="IPR031166">
    <property type="entry name" value="G_ENGA"/>
</dbReference>
<dbReference type="FunFam" id="3.40.50.300:FF:000040">
    <property type="entry name" value="GTPase Der"/>
    <property type="match status" value="1"/>
</dbReference>
<dbReference type="NCBIfam" id="TIGR03594">
    <property type="entry name" value="GTPase_EngA"/>
    <property type="match status" value="1"/>
</dbReference>
<sequence length="436" mass="49826">MRNNVIAIIGKPNVGKSTLFNRFVGKKSSITYDEPGVTRDRLYETFEWSGKEIRVIDTGGIEVENRPFQEQIRTQAKIAIEEANVIIFMVDGSAEITNDDQMILSMLRKSEKPVVVVANKLDNTDMFNWTWYSLGADKIFQISAQHGHGVGDVLDECLKNLYLDDEKSERNFRLSIIGRPNSGKSSLLNLLSGEDRSIVSDIAGTTRDSVKTVVELKGEKFEIVDTAGITKKSKIVDMIDKYALMRAISALDESDLSIIMIDSSRELSHFDARIIGYALENSKPIIVAVNKWDLIEKETNTMVNYEKNMRNTFHFVPWVPFCFISVLHNKRVDKLIDTIIKVKTNLERDVKPSLLSNLIRETQLIQPAAPYNGGRLNIYFARKLLDTRIPTFLIFVNNKKYLHWSYERYLEKQLRQVIDFTGCPIKLIFKNKSGLE</sequence>
<dbReference type="RefSeq" id="WP_171111215.1">
    <property type="nucleotide sequence ID" value="NZ_CP053096.1"/>
</dbReference>
<dbReference type="EMBL" id="CP053096">
    <property type="protein sequence ID" value="QJR43456.1"/>
    <property type="molecule type" value="Genomic_DNA"/>
</dbReference>